<name>A0A226DYC6_FOLCA</name>
<keyword evidence="2" id="KW-1185">Reference proteome</keyword>
<evidence type="ECO:0000313" key="1">
    <source>
        <dbReference type="EMBL" id="OXA49691.1"/>
    </source>
</evidence>
<dbReference type="AlphaFoldDB" id="A0A226DYC6"/>
<proteinExistence type="predicted"/>
<sequence length="170" mass="19447">MVGMFQSHIRSLLHIENPLNDLRTKGTLFPWNHECQKPKSRKLPSFTRRRLSQSSIFNLISPQICKYMDTSAHAIGGILGQVDDALSMPVYVRAHFGYSKMRHHIQRHFDDMTRLLKLWVRSCELCKQLESRTSYIPGLYEPLALNSSTTPFETVMVDLLGPVTPSMPGC</sequence>
<dbReference type="Proteomes" id="UP000198287">
    <property type="component" value="Unassembled WGS sequence"/>
</dbReference>
<evidence type="ECO:0008006" key="3">
    <source>
        <dbReference type="Google" id="ProtNLM"/>
    </source>
</evidence>
<organism evidence="1 2">
    <name type="scientific">Folsomia candida</name>
    <name type="common">Springtail</name>
    <dbReference type="NCBI Taxonomy" id="158441"/>
    <lineage>
        <taxon>Eukaryota</taxon>
        <taxon>Metazoa</taxon>
        <taxon>Ecdysozoa</taxon>
        <taxon>Arthropoda</taxon>
        <taxon>Hexapoda</taxon>
        <taxon>Collembola</taxon>
        <taxon>Entomobryomorpha</taxon>
        <taxon>Isotomoidea</taxon>
        <taxon>Isotomidae</taxon>
        <taxon>Proisotominae</taxon>
        <taxon>Folsomia</taxon>
    </lineage>
</organism>
<protein>
    <recommendedName>
        <fullName evidence="3">Integrase zinc-binding domain-containing protein</fullName>
    </recommendedName>
</protein>
<dbReference type="EMBL" id="LNIX01000010">
    <property type="protein sequence ID" value="OXA49691.1"/>
    <property type="molecule type" value="Genomic_DNA"/>
</dbReference>
<gene>
    <name evidence="1" type="ORF">Fcan01_15779</name>
</gene>
<comment type="caution">
    <text evidence="1">The sequence shown here is derived from an EMBL/GenBank/DDBJ whole genome shotgun (WGS) entry which is preliminary data.</text>
</comment>
<evidence type="ECO:0000313" key="2">
    <source>
        <dbReference type="Proteomes" id="UP000198287"/>
    </source>
</evidence>
<reference evidence="1 2" key="1">
    <citation type="submission" date="2015-12" db="EMBL/GenBank/DDBJ databases">
        <title>The genome of Folsomia candida.</title>
        <authorList>
            <person name="Faddeeva A."/>
            <person name="Derks M.F."/>
            <person name="Anvar Y."/>
            <person name="Smit S."/>
            <person name="Van Straalen N."/>
            <person name="Roelofs D."/>
        </authorList>
    </citation>
    <scope>NUCLEOTIDE SEQUENCE [LARGE SCALE GENOMIC DNA]</scope>
    <source>
        <strain evidence="1 2">VU population</strain>
        <tissue evidence="1">Whole body</tissue>
    </source>
</reference>
<accession>A0A226DYC6</accession>